<dbReference type="EMBL" id="ML179189">
    <property type="protein sequence ID" value="THU95890.1"/>
    <property type="molecule type" value="Genomic_DNA"/>
</dbReference>
<sequence>MQERRSRIVRFEPNPAPAGNKNLITLFAGSAYTLPAGIKSLASCAPPNICNNTGTVGGTNVAPFTSSLKSDVLNAMLKLMFTSAPPGTGSPGAPGFSTGTRLNLSPGHVAYARKQSDAFTTRASDARVKFARVGGTWPAAGVRLVDHVKAERPSWEIDWVGLSQEEEAIEMGSDGSDNEDM</sequence>
<dbReference type="Proteomes" id="UP000297245">
    <property type="component" value="Unassembled WGS sequence"/>
</dbReference>
<accession>A0A4S8M1U1</accession>
<evidence type="ECO:0000313" key="1">
    <source>
        <dbReference type="EMBL" id="THU95890.1"/>
    </source>
</evidence>
<proteinExistence type="predicted"/>
<dbReference type="AlphaFoldDB" id="A0A4S8M1U1"/>
<reference evidence="1 2" key="1">
    <citation type="journal article" date="2019" name="Nat. Ecol. Evol.">
        <title>Megaphylogeny resolves global patterns of mushroom evolution.</title>
        <authorList>
            <person name="Varga T."/>
            <person name="Krizsan K."/>
            <person name="Foldi C."/>
            <person name="Dima B."/>
            <person name="Sanchez-Garcia M."/>
            <person name="Sanchez-Ramirez S."/>
            <person name="Szollosi G.J."/>
            <person name="Szarkandi J.G."/>
            <person name="Papp V."/>
            <person name="Albert L."/>
            <person name="Andreopoulos W."/>
            <person name="Angelini C."/>
            <person name="Antonin V."/>
            <person name="Barry K.W."/>
            <person name="Bougher N.L."/>
            <person name="Buchanan P."/>
            <person name="Buyck B."/>
            <person name="Bense V."/>
            <person name="Catcheside P."/>
            <person name="Chovatia M."/>
            <person name="Cooper J."/>
            <person name="Damon W."/>
            <person name="Desjardin D."/>
            <person name="Finy P."/>
            <person name="Geml J."/>
            <person name="Haridas S."/>
            <person name="Hughes K."/>
            <person name="Justo A."/>
            <person name="Karasinski D."/>
            <person name="Kautmanova I."/>
            <person name="Kiss B."/>
            <person name="Kocsube S."/>
            <person name="Kotiranta H."/>
            <person name="LaButti K.M."/>
            <person name="Lechner B.E."/>
            <person name="Liimatainen K."/>
            <person name="Lipzen A."/>
            <person name="Lukacs Z."/>
            <person name="Mihaltcheva S."/>
            <person name="Morgado L.N."/>
            <person name="Niskanen T."/>
            <person name="Noordeloos M.E."/>
            <person name="Ohm R.A."/>
            <person name="Ortiz-Santana B."/>
            <person name="Ovrebo C."/>
            <person name="Racz N."/>
            <person name="Riley R."/>
            <person name="Savchenko A."/>
            <person name="Shiryaev A."/>
            <person name="Soop K."/>
            <person name="Spirin V."/>
            <person name="Szebenyi C."/>
            <person name="Tomsovsky M."/>
            <person name="Tulloss R.E."/>
            <person name="Uehling J."/>
            <person name="Grigoriev I.V."/>
            <person name="Vagvolgyi C."/>
            <person name="Papp T."/>
            <person name="Martin F.M."/>
            <person name="Miettinen O."/>
            <person name="Hibbett D.S."/>
            <person name="Nagy L.G."/>
        </authorList>
    </citation>
    <scope>NUCLEOTIDE SEQUENCE [LARGE SCALE GENOMIC DNA]</scope>
    <source>
        <strain evidence="1 2">CBS 962.96</strain>
    </source>
</reference>
<name>A0A4S8M1U1_DENBC</name>
<gene>
    <name evidence="1" type="ORF">K435DRAFT_859073</name>
</gene>
<evidence type="ECO:0000313" key="2">
    <source>
        <dbReference type="Proteomes" id="UP000297245"/>
    </source>
</evidence>
<organism evidence="1 2">
    <name type="scientific">Dendrothele bispora (strain CBS 962.96)</name>
    <dbReference type="NCBI Taxonomy" id="1314807"/>
    <lineage>
        <taxon>Eukaryota</taxon>
        <taxon>Fungi</taxon>
        <taxon>Dikarya</taxon>
        <taxon>Basidiomycota</taxon>
        <taxon>Agaricomycotina</taxon>
        <taxon>Agaricomycetes</taxon>
        <taxon>Agaricomycetidae</taxon>
        <taxon>Agaricales</taxon>
        <taxon>Agaricales incertae sedis</taxon>
        <taxon>Dendrothele</taxon>
    </lineage>
</organism>
<keyword evidence="2" id="KW-1185">Reference proteome</keyword>
<protein>
    <submittedName>
        <fullName evidence="1">Uncharacterized protein</fullName>
    </submittedName>
</protein>